<dbReference type="PRINTS" id="PR02105">
    <property type="entry name" value="INTSUBUNIT2"/>
</dbReference>
<dbReference type="Pfam" id="PF14750">
    <property type="entry name" value="INTS2"/>
    <property type="match status" value="1"/>
</dbReference>
<gene>
    <name evidence="4" type="ORF">ILUMI_06791</name>
</gene>
<dbReference type="PANTHER" id="PTHR28608:SF1">
    <property type="entry name" value="INTEGRATOR COMPLEX SUBUNIT 2"/>
    <property type="match status" value="1"/>
</dbReference>
<proteinExistence type="inferred from homology"/>
<keyword evidence="3" id="KW-0539">Nucleus</keyword>
<dbReference type="Proteomes" id="UP000801492">
    <property type="component" value="Unassembled WGS sequence"/>
</dbReference>
<dbReference type="PANTHER" id="PTHR28608">
    <property type="entry name" value="INTEGRATOR COMPLEX SUBUNIT 2"/>
    <property type="match status" value="1"/>
</dbReference>
<sequence>MTFKKTVSPKVFHAIQNVDIEELSKCTEQEIRPILPCLVRMSLISPLDTSKKCSGQKIDILTIISGIEYVNSIVALLSIDFHALESDVRKEQQLRQKSSTTQNDSVLISNLPNGLALEYERSDMTRRLRLVLSELLFIQSQIQDVGENHSEQEFYMKSSELFDNDIYIEEISDVICIALAELPMLLNVQTMAETLLHVHNGPAVICRVVANFPDSFREVCTNLILKGEKQEEHPHSAMRLNAISMLCKMNPSQALAVRSKCVELCRMPALAITLSLDNAGRNSTVDQDNDMVAFVSGLLLGNDQAIRNWFALFIRTGQKRKGEVSSTALQQLREDLLWRLQNIIQACPDGQLLDSYVVQASALLRLYCALRGIAAIKFQDEEVNLIVQLLTSHPSPTPAGVRFASLGLCMLIACPSLVSQPEHEKRSIDWVQWLVREEAYFESTSGVSASFGEMLLLMAIHFHSNQLSAICDLVCATLGMKIPIRHNNMTRMKQVFTQEIFTEQVVTSHAVKVPVTPNLNANMAGFLPVHCIHQLLKSRAFAKHNVNIKSWIYRQICASTSPLHPVLPLLVEVYVSSVILSNSRNSEITNKPLSENEIRRVFQSSIFGQYFDPKRSIFNLEFDISSDYESVFINETSLTPQLLLLYYLLLYEDCRLTNAQSLTASGRKIKIYSTEFMSELPIKYLLHHAQKDQSSYSGLFGPLLKLLATHFPHLTLVEDWLDDMSFKTDRKSTYVSEISVLEAFNSLDTNPSKCAKMMQVLLKKEAIDIWPFAEVFTQFAKKVLDKNVPRYLQDLYKDVWLRLNTVLPRRLWVLTVKNVVGDLYGLTRSDVADDPLQIMRCDERVFRCAPIYAVVLRVLRASLASSRSQLFQHLQSNPKLDQNGQVVSDTEREEMCRALVAAQDSAAVQMLLETCLETQEDRETPGQLLALQEVRSLVCCYLHQVFIADTTLAKLVHFQGYPSELLEVTVKGVPSMHICLDFLLELMQQPSISKQIFAIQLLSHLSIQYALPKSLNLCVTALNLLYALLGALSSAQRIKLFNPVLPALVRISEAFPPLVEDIVQLLIQLSRVCKSQASIASYFDDHLSWESGVSVQETEELCELAEATFTNIISKTVLKTDIYN</sequence>
<evidence type="ECO:0000256" key="3">
    <source>
        <dbReference type="ARBA" id="ARBA00023242"/>
    </source>
</evidence>
<dbReference type="GO" id="GO:0032039">
    <property type="term" value="C:integrator complex"/>
    <property type="evidence" value="ECO:0007669"/>
    <property type="project" value="InterPro"/>
</dbReference>
<dbReference type="AlphaFoldDB" id="A0A8K0GHF2"/>
<comment type="subcellular location">
    <subcellularLocation>
        <location evidence="1">Nucleus</location>
    </subcellularLocation>
</comment>
<accession>A0A8K0GHF2</accession>
<organism evidence="4 5">
    <name type="scientific">Ignelater luminosus</name>
    <name type="common">Cucubano</name>
    <name type="synonym">Pyrophorus luminosus</name>
    <dbReference type="NCBI Taxonomy" id="2038154"/>
    <lineage>
        <taxon>Eukaryota</taxon>
        <taxon>Metazoa</taxon>
        <taxon>Ecdysozoa</taxon>
        <taxon>Arthropoda</taxon>
        <taxon>Hexapoda</taxon>
        <taxon>Insecta</taxon>
        <taxon>Pterygota</taxon>
        <taxon>Neoptera</taxon>
        <taxon>Endopterygota</taxon>
        <taxon>Coleoptera</taxon>
        <taxon>Polyphaga</taxon>
        <taxon>Elateriformia</taxon>
        <taxon>Elateroidea</taxon>
        <taxon>Elateridae</taxon>
        <taxon>Agrypninae</taxon>
        <taxon>Pyrophorini</taxon>
        <taxon>Ignelater</taxon>
    </lineage>
</organism>
<dbReference type="GO" id="GO:0034472">
    <property type="term" value="P:snRNA 3'-end processing"/>
    <property type="evidence" value="ECO:0007669"/>
    <property type="project" value="TreeGrafter"/>
</dbReference>
<name>A0A8K0GHF2_IGNLU</name>
<dbReference type="OrthoDB" id="70899at2759"/>
<comment type="similarity">
    <text evidence="2">Belongs to the Integrator subunit 2 family.</text>
</comment>
<dbReference type="InterPro" id="IPR026236">
    <property type="entry name" value="Int2_metazoa"/>
</dbReference>
<evidence type="ECO:0000313" key="5">
    <source>
        <dbReference type="Proteomes" id="UP000801492"/>
    </source>
</evidence>
<evidence type="ECO:0000256" key="1">
    <source>
        <dbReference type="ARBA" id="ARBA00004123"/>
    </source>
</evidence>
<comment type="caution">
    <text evidence="4">The sequence shown here is derived from an EMBL/GenBank/DDBJ whole genome shotgun (WGS) entry which is preliminary data.</text>
</comment>
<evidence type="ECO:0000256" key="2">
    <source>
        <dbReference type="ARBA" id="ARBA00006705"/>
    </source>
</evidence>
<evidence type="ECO:0008006" key="6">
    <source>
        <dbReference type="Google" id="ProtNLM"/>
    </source>
</evidence>
<dbReference type="InterPro" id="IPR029321">
    <property type="entry name" value="INTS2"/>
</dbReference>
<keyword evidence="5" id="KW-1185">Reference proteome</keyword>
<reference evidence="4" key="1">
    <citation type="submission" date="2019-08" db="EMBL/GenBank/DDBJ databases">
        <title>The genome of the North American firefly Photinus pyralis.</title>
        <authorList>
            <consortium name="Photinus pyralis genome working group"/>
            <person name="Fallon T.R."/>
            <person name="Sander Lower S.E."/>
            <person name="Weng J.-K."/>
        </authorList>
    </citation>
    <scope>NUCLEOTIDE SEQUENCE</scope>
    <source>
        <strain evidence="4">TRF0915ILg1</strain>
        <tissue evidence="4">Whole body</tissue>
    </source>
</reference>
<protein>
    <recommendedName>
        <fullName evidence="6">Integrator complex subunit 2</fullName>
    </recommendedName>
</protein>
<dbReference type="EMBL" id="VTPC01002836">
    <property type="protein sequence ID" value="KAF2899386.1"/>
    <property type="molecule type" value="Genomic_DNA"/>
</dbReference>
<evidence type="ECO:0000313" key="4">
    <source>
        <dbReference type="EMBL" id="KAF2899386.1"/>
    </source>
</evidence>